<comment type="caution">
    <text evidence="1">The sequence shown here is derived from an EMBL/GenBank/DDBJ whole genome shotgun (WGS) entry which is preliminary data.</text>
</comment>
<dbReference type="OrthoDB" id="6631333at2"/>
<keyword evidence="2" id="KW-1185">Reference proteome</keyword>
<dbReference type="Pfam" id="PF10054">
    <property type="entry name" value="DUF2291"/>
    <property type="match status" value="1"/>
</dbReference>
<name>A0A2G1MHJ2_9RHOB</name>
<evidence type="ECO:0000313" key="2">
    <source>
        <dbReference type="Proteomes" id="UP000221860"/>
    </source>
</evidence>
<dbReference type="EMBL" id="NQWH01000008">
    <property type="protein sequence ID" value="PHP28198.1"/>
    <property type="molecule type" value="Genomic_DNA"/>
</dbReference>
<protein>
    <recommendedName>
        <fullName evidence="3">DUF2291 domain-containing protein</fullName>
    </recommendedName>
</protein>
<dbReference type="RefSeq" id="WP_099275883.1">
    <property type="nucleotide sequence ID" value="NZ_KZ304955.1"/>
</dbReference>
<evidence type="ECO:0000313" key="1">
    <source>
        <dbReference type="EMBL" id="PHP28198.1"/>
    </source>
</evidence>
<reference evidence="1 2" key="1">
    <citation type="submission" date="2017-08" db="EMBL/GenBank/DDBJ databases">
        <title>Draft Genome Sequence of Loktanella cinnabarina Strain XM1, Isolated from Coastal Surface Water.</title>
        <authorList>
            <person name="Ma R."/>
            <person name="Wang J."/>
            <person name="Wang Q."/>
            <person name="Ma Z."/>
            <person name="Li J."/>
            <person name="Chen L."/>
        </authorList>
    </citation>
    <scope>NUCLEOTIDE SEQUENCE [LARGE SCALE GENOMIC DNA]</scope>
    <source>
        <strain evidence="1 2">XM1</strain>
    </source>
</reference>
<gene>
    <name evidence="1" type="ORF">CJ301_07415</name>
</gene>
<dbReference type="PIRSF" id="PIRSF033535">
    <property type="entry name" value="UCP033535_plp"/>
    <property type="match status" value="1"/>
</dbReference>
<dbReference type="SUPFAM" id="SSF141318">
    <property type="entry name" value="TM0957-like"/>
    <property type="match status" value="1"/>
</dbReference>
<proteinExistence type="predicted"/>
<dbReference type="InterPro" id="IPR036215">
    <property type="entry name" value="TM0957-like_sf"/>
</dbReference>
<accession>A0A2G1MHJ2</accession>
<dbReference type="AlphaFoldDB" id="A0A2G1MHJ2"/>
<dbReference type="InterPro" id="IPR014582">
    <property type="entry name" value="UCP033535_lipo"/>
</dbReference>
<organism evidence="1 2">
    <name type="scientific">Limimaricola cinnabarinus</name>
    <dbReference type="NCBI Taxonomy" id="1125964"/>
    <lineage>
        <taxon>Bacteria</taxon>
        <taxon>Pseudomonadati</taxon>
        <taxon>Pseudomonadota</taxon>
        <taxon>Alphaproteobacteria</taxon>
        <taxon>Rhodobacterales</taxon>
        <taxon>Paracoccaceae</taxon>
        <taxon>Limimaricola</taxon>
    </lineage>
</organism>
<sequence length="217" mass="23006">MTMKADISEPRHRGGWKIAAAIGAATLLLAAMALDTKVVVLGSEEDLREQAFSPERYGTETFPSVRDSIRDRAVPAAELAEAVLADRTAAAETYGVGSGTGAVIPVRLAGTMGEAKSGIYTVEVPDMPDEITVRVQTGPAINGTELRDATGDIEFGQFKNQIEYQNAGAALNDAMKAEVLGDIDTAALSGREVEITGAFRLINPKNWLITPVEMAVE</sequence>
<dbReference type="Proteomes" id="UP000221860">
    <property type="component" value="Unassembled WGS sequence"/>
</dbReference>
<evidence type="ECO:0008006" key="3">
    <source>
        <dbReference type="Google" id="ProtNLM"/>
    </source>
</evidence>